<feature type="region of interest" description="Disordered" evidence="1">
    <location>
        <begin position="34"/>
        <end position="55"/>
    </location>
</feature>
<feature type="compositionally biased region" description="Polar residues" evidence="1">
    <location>
        <begin position="38"/>
        <end position="48"/>
    </location>
</feature>
<name>A0ABP0GH55_CLALP</name>
<reference evidence="2 3" key="1">
    <citation type="submission" date="2024-02" db="EMBL/GenBank/DDBJ databases">
        <authorList>
            <person name="Daric V."/>
            <person name="Darras S."/>
        </authorList>
    </citation>
    <scope>NUCLEOTIDE SEQUENCE [LARGE SCALE GENOMIC DNA]</scope>
</reference>
<gene>
    <name evidence="2" type="ORF">CVLEPA_LOCUS23324</name>
</gene>
<keyword evidence="3" id="KW-1185">Reference proteome</keyword>
<feature type="region of interest" description="Disordered" evidence="1">
    <location>
        <begin position="344"/>
        <end position="367"/>
    </location>
</feature>
<organism evidence="2 3">
    <name type="scientific">Clavelina lepadiformis</name>
    <name type="common">Light-bulb sea squirt</name>
    <name type="synonym">Ascidia lepadiformis</name>
    <dbReference type="NCBI Taxonomy" id="159417"/>
    <lineage>
        <taxon>Eukaryota</taxon>
        <taxon>Metazoa</taxon>
        <taxon>Chordata</taxon>
        <taxon>Tunicata</taxon>
        <taxon>Ascidiacea</taxon>
        <taxon>Aplousobranchia</taxon>
        <taxon>Clavelinidae</taxon>
        <taxon>Clavelina</taxon>
    </lineage>
</organism>
<feature type="region of interest" description="Disordered" evidence="1">
    <location>
        <begin position="598"/>
        <end position="618"/>
    </location>
</feature>
<proteinExistence type="predicted"/>
<feature type="compositionally biased region" description="Basic residues" evidence="1">
    <location>
        <begin position="754"/>
        <end position="779"/>
    </location>
</feature>
<protein>
    <submittedName>
        <fullName evidence="2">Uncharacterized protein</fullName>
    </submittedName>
</protein>
<accession>A0ABP0GH55</accession>
<feature type="compositionally biased region" description="Basic and acidic residues" evidence="1">
    <location>
        <begin position="606"/>
        <end position="616"/>
    </location>
</feature>
<evidence type="ECO:0000313" key="3">
    <source>
        <dbReference type="Proteomes" id="UP001642483"/>
    </source>
</evidence>
<dbReference type="EMBL" id="CAWYQH010000119">
    <property type="protein sequence ID" value="CAK8690748.1"/>
    <property type="molecule type" value="Genomic_DNA"/>
</dbReference>
<feature type="region of interest" description="Disordered" evidence="1">
    <location>
        <begin position="744"/>
        <end position="796"/>
    </location>
</feature>
<comment type="caution">
    <text evidence="2">The sequence shown here is derived from an EMBL/GenBank/DDBJ whole genome shotgun (WGS) entry which is preliminary data.</text>
</comment>
<evidence type="ECO:0000313" key="2">
    <source>
        <dbReference type="EMBL" id="CAK8690748.1"/>
    </source>
</evidence>
<sequence>MLSSHGAWASYGYRETESNGNHKSYQPHLELRHEKGSVSGQKSQNQSHRLQRQKDRVFRSTMRRMLLHRTPLQKDWLYKNDQDNTENILLREYLVDNNQSDLLKYYFGKTDFPSLDREEVEILSDDGKAFSSDKEISSHYKTARRPLSAVVPSPRLQRKQQLMDPTAPNDLIKRRQPRVRSAPAGRRIVGKTMVSRETQDSQPPPEEIRRHSRSGCEFCPVECRPVSSSSYNMMSSTGLQAAGGPNHFQYYNYDRYIRYQRPQSAISQRIDYLETTGRLKSPATTPRFTNIVQPCKVYFKPSKGHADLHVVPSNAVQETLLQHQPKVAWLDEISDQQESVIVKKHTSNIERPKTAKRSSTDSGRGSNDANFYVVMEDFADEQVIVNEQKQNEDEALFNGDNDIVLQVTPVLEDYNIDDDAPMVPSQTPASSCPSSIDLTEQEFIKEELDIEPNFVEVIPLEDSTPVAPVSNVDMLTGSAIYEEITCDPAVPHSEETDNYNEKEFGGIFVEIHTPEPLPIKRIDEPSVQVVDIVKPREELIFHDAKEKVSKEEDIVFDDSLMEDGVPEENETKDVVKAELEQILDDVVDSREKTPVSILKSTSQIQGREKSPSRVKFDIPGVADPEDAVAGAHVPQVEEIVFEDNHKPEPLTNGEFKQLQQVIEDMEKDVTPTPDQANLEVQASENVTKASPVFLSTEFSAQKPAVITTPTVEEVVEVVKEGPPLYEEPTDEDLRKLLAPPDLSGFEAPVFPPAKPKKKKKKGSLGSKKKKKGKKKKKTGGKTPIEHPPAEPLFSYDPNALSPIEMAKHRMQSMKRENTDLTSAINSMREFDETCREVRCNCLNMISN</sequence>
<dbReference type="Proteomes" id="UP001642483">
    <property type="component" value="Unassembled WGS sequence"/>
</dbReference>
<evidence type="ECO:0000256" key="1">
    <source>
        <dbReference type="SAM" id="MobiDB-lite"/>
    </source>
</evidence>